<dbReference type="AlphaFoldDB" id="A0A4P2VIL0"/>
<dbReference type="InterPro" id="IPR047109">
    <property type="entry name" value="CAD-like"/>
</dbReference>
<feature type="domain" description="Enoyl reductase (ER)" evidence="6">
    <location>
        <begin position="9"/>
        <end position="342"/>
    </location>
</feature>
<keyword evidence="8" id="KW-1185">Reference proteome</keyword>
<organism evidence="7 8">
    <name type="scientific">Fluviispira sanaruensis</name>
    <dbReference type="NCBI Taxonomy" id="2493639"/>
    <lineage>
        <taxon>Bacteria</taxon>
        <taxon>Pseudomonadati</taxon>
        <taxon>Bdellovibrionota</taxon>
        <taxon>Oligoflexia</taxon>
        <taxon>Silvanigrellales</taxon>
        <taxon>Silvanigrellaceae</taxon>
        <taxon>Fluviispira</taxon>
    </lineage>
</organism>
<dbReference type="Pfam" id="PF08240">
    <property type="entry name" value="ADH_N"/>
    <property type="match status" value="1"/>
</dbReference>
<dbReference type="InterPro" id="IPR002328">
    <property type="entry name" value="ADH_Zn_CS"/>
</dbReference>
<evidence type="ECO:0000313" key="7">
    <source>
        <dbReference type="EMBL" id="BBH52268.1"/>
    </source>
</evidence>
<dbReference type="Gene3D" id="3.40.50.720">
    <property type="entry name" value="NAD(P)-binding Rossmann-like Domain"/>
    <property type="match status" value="1"/>
</dbReference>
<keyword evidence="4" id="KW-0560">Oxidoreductase</keyword>
<comment type="similarity">
    <text evidence="5">Belongs to the zinc-containing alcohol dehydrogenase family.</text>
</comment>
<evidence type="ECO:0000259" key="6">
    <source>
        <dbReference type="SMART" id="SM00829"/>
    </source>
</evidence>
<sequence>MSLINAYAALDAKAKLKPFHIERREVGANDILIDIEYCGVCHSDIHTARNEWGQTQYPVVPGHEIAGKIAQVGNKVTKFKVGDSVGVGCMVGSCQNCPSCREGLEQYCDVGFVGTYNGVEKGRQGYTYGGYSSKIVVDEKFVLKIPDNIPLDKAAPLLCAGITTFSPLNHWKVTKGSKVAVIGLGGLGHMAVKIAVAMGAEVSVVSSSNKKKEDAFKFGAKEYINSSEQNALNEHLNKFDFILNTVSMHTDLGQYVALLKLDSTMVQVGAPEKPSAINVFPLIFRRRQLAGSLIGGIAETQEMLDFCSKHNVTPEIEIIEMNKINEAYERIIKGDVRYRFVIDIKSLNQD</sequence>
<dbReference type="CDD" id="cd05283">
    <property type="entry name" value="CAD1"/>
    <property type="match status" value="1"/>
</dbReference>
<dbReference type="PROSITE" id="PS00059">
    <property type="entry name" value="ADH_ZINC"/>
    <property type="match status" value="1"/>
</dbReference>
<evidence type="ECO:0000256" key="4">
    <source>
        <dbReference type="ARBA" id="ARBA00023002"/>
    </source>
</evidence>
<gene>
    <name evidence="7" type="ORF">JCM31447_07090</name>
</gene>
<dbReference type="SMART" id="SM00829">
    <property type="entry name" value="PKS_ER"/>
    <property type="match status" value="1"/>
</dbReference>
<comment type="cofactor">
    <cofactor evidence="1 5">
        <name>Zn(2+)</name>
        <dbReference type="ChEBI" id="CHEBI:29105"/>
    </cofactor>
</comment>
<dbReference type="InterPro" id="IPR036291">
    <property type="entry name" value="NAD(P)-bd_dom_sf"/>
</dbReference>
<protein>
    <submittedName>
        <fullName evidence="7">NAD(P)-dependent alcohol dehydrogenase</fullName>
    </submittedName>
</protein>
<dbReference type="EMBL" id="AP019368">
    <property type="protein sequence ID" value="BBH52268.1"/>
    <property type="molecule type" value="Genomic_DNA"/>
</dbReference>
<dbReference type="SUPFAM" id="SSF51735">
    <property type="entry name" value="NAD(P)-binding Rossmann-fold domains"/>
    <property type="match status" value="1"/>
</dbReference>
<dbReference type="Pfam" id="PF00107">
    <property type="entry name" value="ADH_zinc_N"/>
    <property type="match status" value="1"/>
</dbReference>
<proteinExistence type="inferred from homology"/>
<dbReference type="InterPro" id="IPR020843">
    <property type="entry name" value="ER"/>
</dbReference>
<dbReference type="Gene3D" id="3.90.180.10">
    <property type="entry name" value="Medium-chain alcohol dehydrogenases, catalytic domain"/>
    <property type="match status" value="1"/>
</dbReference>
<evidence type="ECO:0000256" key="5">
    <source>
        <dbReference type="RuleBase" id="RU361277"/>
    </source>
</evidence>
<dbReference type="KEGG" id="sbf:JCM31447_07090"/>
<dbReference type="GO" id="GO:0008106">
    <property type="term" value="F:alcohol dehydrogenase (NADP+) activity"/>
    <property type="evidence" value="ECO:0007669"/>
    <property type="project" value="UniProtKB-ARBA"/>
</dbReference>
<keyword evidence="2 5" id="KW-0479">Metal-binding</keyword>
<dbReference type="OrthoDB" id="5290529at2"/>
<evidence type="ECO:0000313" key="8">
    <source>
        <dbReference type="Proteomes" id="UP000291236"/>
    </source>
</evidence>
<keyword evidence="3 5" id="KW-0862">Zinc</keyword>
<dbReference type="InterPro" id="IPR013149">
    <property type="entry name" value="ADH-like_C"/>
</dbReference>
<dbReference type="FunFam" id="3.40.50.720:FF:000022">
    <property type="entry name" value="Cinnamyl alcohol dehydrogenase"/>
    <property type="match status" value="1"/>
</dbReference>
<evidence type="ECO:0000256" key="2">
    <source>
        <dbReference type="ARBA" id="ARBA00022723"/>
    </source>
</evidence>
<name>A0A4P2VIL0_FLUSA</name>
<dbReference type="InterPro" id="IPR011032">
    <property type="entry name" value="GroES-like_sf"/>
</dbReference>
<evidence type="ECO:0000256" key="3">
    <source>
        <dbReference type="ARBA" id="ARBA00022833"/>
    </source>
</evidence>
<dbReference type="Proteomes" id="UP000291236">
    <property type="component" value="Chromosome"/>
</dbReference>
<evidence type="ECO:0000256" key="1">
    <source>
        <dbReference type="ARBA" id="ARBA00001947"/>
    </source>
</evidence>
<reference evidence="7 8" key="1">
    <citation type="submission" date="2018-12" db="EMBL/GenBank/DDBJ databases">
        <title>Rubrispira sanarue gen. nov., sp., nov., a member of the order Silvanigrellales, isolated from a brackish lake in Hamamatsu Japan.</title>
        <authorList>
            <person name="Maejima Y."/>
            <person name="Iino T."/>
            <person name="Muraguchi Y."/>
            <person name="Fukuda K."/>
            <person name="Nojiri H."/>
            <person name="Ohkuma M."/>
            <person name="Moriuchi R."/>
            <person name="Dohra H."/>
            <person name="Kimbara K."/>
            <person name="Shintani M."/>
        </authorList>
    </citation>
    <scope>NUCLEOTIDE SEQUENCE [LARGE SCALE GENOMIC DNA]</scope>
    <source>
        <strain evidence="7 8">RF1110005</strain>
    </source>
</reference>
<accession>A0A4P2VIL0</accession>
<dbReference type="RefSeq" id="WP_130606579.1">
    <property type="nucleotide sequence ID" value="NZ_AP019368.1"/>
</dbReference>
<dbReference type="SUPFAM" id="SSF50129">
    <property type="entry name" value="GroES-like"/>
    <property type="match status" value="1"/>
</dbReference>
<dbReference type="InterPro" id="IPR013154">
    <property type="entry name" value="ADH-like_N"/>
</dbReference>
<dbReference type="PANTHER" id="PTHR42683">
    <property type="entry name" value="ALDEHYDE REDUCTASE"/>
    <property type="match status" value="1"/>
</dbReference>
<dbReference type="GO" id="GO:0008270">
    <property type="term" value="F:zinc ion binding"/>
    <property type="evidence" value="ECO:0007669"/>
    <property type="project" value="InterPro"/>
</dbReference>